<dbReference type="InterPro" id="IPR006230">
    <property type="entry name" value="MutL"/>
</dbReference>
<evidence type="ECO:0008006" key="2">
    <source>
        <dbReference type="Google" id="ProtNLM"/>
    </source>
</evidence>
<sequence length="895" mass="95876">MSAGLDMERFLVADVGSTTTKVTLFAREGEGWRYRRSEAPTTVEKPHEDVCICLRNALAALEEASGLRLRSEGRPVLPLFATSSAGGGLAMVVTGLVADLTAETADRAALGAGAIVLDTLAMNDGRTPYRKIEDLRRLRPDMVLLAGGFDADAITGPVYLAELLVEAGLRPKLSPNAQLPVVYAGNVNAREQVERVLGERYRFMPVENIRPDAGTENMPPARQAIHDLFMNHVMSQAPGYDRLQEWVAAPIIPTPAAFGVLLASAAARLERSILAVDIGGATTDVFSAREGEVFRTVSANLGLSYSIRNVAELAGVAAIDRLYRPGCEGRETWNIIGNKALNPTRLAADPGEMRVEWGTAVIAVRAAVEHHHRVLREEPEPIAPQERDIVALLRLPRRREEKPARPLAALAEGCDMLIGSGGIMSHSPRPAAAMMLIDALQPTKDIELAVDRAFLFPHLGVLASVNPDLALELFDKLALVRLGRVRAPGGRNAVRVAGREVGAGEVAAMADGDGEVGLVVDNRPRPVETGAAELVAGNEYRPDVRPADTVREAVVSEGPLEMRRELAIPGEVLVRPGDRVEPETVIARSERQFLRPFFLDVASALARGGAEAAGHPPSDEDVAEWLTVKPGDEIDVGDVLARRPRRLLGDKRFRSNVAGRVERLLPGGVLVVRERPEAAREYTSVPAAKELGIEPGELAHWLRVEPGQEVERGQWLVAVGDPTKLRVSRSPVRGRVNRVDEAFGMVIIEPLLEEVLVRAWLPGEVSEVSDRGAVVTGAGRSFSGSWGLGGERWGRLTGQEPGPGLVAVRAFADAELLARCEAAGCAGLICAGLDLADAIGLSPAFTLVMTGRYGDRDFTPAIGEALAQAEGGLVLLSGTTQLRVGVVRPRVILPG</sequence>
<accession>A0A7V0XFG9</accession>
<comment type="caution">
    <text evidence="1">The sequence shown here is derived from an EMBL/GenBank/DDBJ whole genome shotgun (WGS) entry which is preliminary data.</text>
</comment>
<dbReference type="EMBL" id="DSBX01000222">
    <property type="protein sequence ID" value="HDQ99814.1"/>
    <property type="molecule type" value="Genomic_DNA"/>
</dbReference>
<name>A0A7V0XFG9_UNCW3</name>
<dbReference type="Pfam" id="PF13941">
    <property type="entry name" value="MutL"/>
    <property type="match status" value="1"/>
</dbReference>
<proteinExistence type="predicted"/>
<evidence type="ECO:0000313" key="1">
    <source>
        <dbReference type="EMBL" id="HDQ99814.1"/>
    </source>
</evidence>
<dbReference type="Proteomes" id="UP000885672">
    <property type="component" value="Unassembled WGS sequence"/>
</dbReference>
<protein>
    <recommendedName>
        <fullName evidence="2">Methylaspartate mutase</fullName>
    </recommendedName>
</protein>
<reference evidence="1" key="1">
    <citation type="journal article" date="2020" name="mSystems">
        <title>Genome- and Community-Level Interaction Insights into Carbon Utilization and Element Cycling Functions of Hydrothermarchaeota in Hydrothermal Sediment.</title>
        <authorList>
            <person name="Zhou Z."/>
            <person name="Liu Y."/>
            <person name="Xu W."/>
            <person name="Pan J."/>
            <person name="Luo Z.H."/>
            <person name="Li M."/>
        </authorList>
    </citation>
    <scope>NUCLEOTIDE SEQUENCE [LARGE SCALE GENOMIC DNA]</scope>
    <source>
        <strain evidence="1">SpSt-1182</strain>
    </source>
</reference>
<dbReference type="AlphaFoldDB" id="A0A7V0XFG9"/>
<gene>
    <name evidence="1" type="ORF">ENN51_05980</name>
</gene>
<organism evidence="1">
    <name type="scientific">candidate division WOR-3 bacterium</name>
    <dbReference type="NCBI Taxonomy" id="2052148"/>
    <lineage>
        <taxon>Bacteria</taxon>
        <taxon>Bacteria division WOR-3</taxon>
    </lineage>
</organism>